<protein>
    <submittedName>
        <fullName evidence="1">Uncharacterized protein</fullName>
    </submittedName>
</protein>
<accession>A0A553UMM6</accession>
<proteinExistence type="predicted"/>
<evidence type="ECO:0000313" key="1">
    <source>
        <dbReference type="EMBL" id="TSA81443.1"/>
    </source>
</evidence>
<keyword evidence="2" id="KW-1185">Reference proteome</keyword>
<reference evidence="1 2" key="1">
    <citation type="submission" date="2019-07" db="EMBL/GenBank/DDBJ databases">
        <title>Deinococcus detaillus sp. nov., isolated from humus soil in Antarctica.</title>
        <authorList>
            <person name="Zhang K."/>
        </authorList>
    </citation>
    <scope>NUCLEOTIDE SEQUENCE [LARGE SCALE GENOMIC DNA]</scope>
    <source>
        <strain evidence="1 2">H1</strain>
    </source>
</reference>
<dbReference type="RefSeq" id="WP_143721631.1">
    <property type="nucleotide sequence ID" value="NZ_VKDB01000022.1"/>
</dbReference>
<dbReference type="EMBL" id="VKDB01000022">
    <property type="protein sequence ID" value="TSA81443.1"/>
    <property type="molecule type" value="Genomic_DNA"/>
</dbReference>
<dbReference type="OrthoDB" id="31485at2"/>
<organism evidence="1 2">
    <name type="scientific">Deinococcus detaillensis</name>
    <dbReference type="NCBI Taxonomy" id="2592048"/>
    <lineage>
        <taxon>Bacteria</taxon>
        <taxon>Thermotogati</taxon>
        <taxon>Deinococcota</taxon>
        <taxon>Deinococci</taxon>
        <taxon>Deinococcales</taxon>
        <taxon>Deinococcaceae</taxon>
        <taxon>Deinococcus</taxon>
    </lineage>
</organism>
<dbReference type="Proteomes" id="UP000316092">
    <property type="component" value="Unassembled WGS sequence"/>
</dbReference>
<comment type="caution">
    <text evidence="1">The sequence shown here is derived from an EMBL/GenBank/DDBJ whole genome shotgun (WGS) entry which is preliminary data.</text>
</comment>
<evidence type="ECO:0000313" key="2">
    <source>
        <dbReference type="Proteomes" id="UP000316092"/>
    </source>
</evidence>
<name>A0A553UMM6_9DEIO</name>
<dbReference type="AlphaFoldDB" id="A0A553UMM6"/>
<gene>
    <name evidence="1" type="ORF">FNU79_15040</name>
</gene>
<sequence length="201" mass="22039">MTKPQPTDTPAEQPQAQKPRKPFFLPFFASIHAQGFLQLSEEGATLTVGDKTVALLVSAGRRQAFEMAPPAADQLLQVELWPRTDGGRVSLLELGKYKPISSEAPKLGFHFIAAGRLISVDSEEGYLEVNIEPNDKGVMQEAFALQVWASLDALKTLPRKSKTFRLEGEYRPQSQRLVMKNAKMCAVGKVSRAVSATAPES</sequence>